<evidence type="ECO:0000313" key="1">
    <source>
        <dbReference type="EMBL" id="SDW74332.1"/>
    </source>
</evidence>
<dbReference type="SUPFAM" id="SSF55486">
    <property type="entry name" value="Metalloproteases ('zincins'), catalytic domain"/>
    <property type="match status" value="1"/>
</dbReference>
<keyword evidence="1" id="KW-0645">Protease</keyword>
<evidence type="ECO:0000313" key="2">
    <source>
        <dbReference type="Proteomes" id="UP000199529"/>
    </source>
</evidence>
<dbReference type="OrthoDB" id="5168289at2"/>
<sequence>MKRWTALTAADNISARRGASADVPAPPEPATGGKLDVVRAIGLVALVILVIAGGCTAAPPEPARVVDHTVDPAFVHGTDQGDADRVAATVVTDVQRFWAAQYPAVFGKPWRDLDGGFFSVDTNSTGVPPPCATDVKDIEGNAYYCATVDAIAWDRAALLPVLREHYGDASVVVVLAHEIGHAVQQRAGMDVDDASVRLEAMADCYSGSFVRWVVDGHAEHLRIDPEQLDRAMRAIVVFRDPVNTSTTAAHGTAFDRVSAFQSGFRDGARRCADVTETSLAAPVPDDANKPLDEALRADRISGYFGDLVTQRGGRWTAPDVRSTPACPGTTGPATFCAQPPAIVIDRAAITEPHRRIGGQAATTLLASRFALAALTELGRPTTGAAASTQITCLTGAYTAVQPGLSQGDLDEAVTIVLESDDVARDAQGTNTLTGFARLEAFRTGALGGATAC</sequence>
<proteinExistence type="predicted"/>
<reference evidence="2" key="1">
    <citation type="submission" date="2016-10" db="EMBL/GenBank/DDBJ databases">
        <authorList>
            <person name="Varghese N."/>
            <person name="Submissions S."/>
        </authorList>
    </citation>
    <scope>NUCLEOTIDE SEQUENCE [LARGE SCALE GENOMIC DNA]</scope>
    <source>
        <strain evidence="2">CGMCC 4.3530</strain>
    </source>
</reference>
<dbReference type="STRING" id="418495.SAMN05216215_100521"/>
<dbReference type="EMBL" id="FNOK01000005">
    <property type="protein sequence ID" value="SDW74332.1"/>
    <property type="molecule type" value="Genomic_DNA"/>
</dbReference>
<dbReference type="GO" id="GO:0006508">
    <property type="term" value="P:proteolysis"/>
    <property type="evidence" value="ECO:0007669"/>
    <property type="project" value="UniProtKB-KW"/>
</dbReference>
<dbReference type="RefSeq" id="WP_143060876.1">
    <property type="nucleotide sequence ID" value="NZ_FNOK01000005.1"/>
</dbReference>
<dbReference type="Pfam" id="PF04228">
    <property type="entry name" value="Zn_peptidase"/>
    <property type="match status" value="1"/>
</dbReference>
<dbReference type="Proteomes" id="UP000199529">
    <property type="component" value="Unassembled WGS sequence"/>
</dbReference>
<protein>
    <submittedName>
        <fullName evidence="1">Predicted metalloprotease</fullName>
    </submittedName>
</protein>
<keyword evidence="1" id="KW-0482">Metalloprotease</keyword>
<gene>
    <name evidence="1" type="ORF">SAMN05216215_100521</name>
</gene>
<accession>A0A1H2W0Y1</accession>
<dbReference type="AlphaFoldDB" id="A0A1H2W0Y1"/>
<dbReference type="InterPro" id="IPR007343">
    <property type="entry name" value="Uncharacterised_pept_Zn_put"/>
</dbReference>
<name>A0A1H2W0Y1_9PSEU</name>
<dbReference type="GO" id="GO:0008237">
    <property type="term" value="F:metallopeptidase activity"/>
    <property type="evidence" value="ECO:0007669"/>
    <property type="project" value="UniProtKB-KW"/>
</dbReference>
<keyword evidence="1" id="KW-0378">Hydrolase</keyword>
<organism evidence="1 2">
    <name type="scientific">Saccharopolyspora shandongensis</name>
    <dbReference type="NCBI Taxonomy" id="418495"/>
    <lineage>
        <taxon>Bacteria</taxon>
        <taxon>Bacillati</taxon>
        <taxon>Actinomycetota</taxon>
        <taxon>Actinomycetes</taxon>
        <taxon>Pseudonocardiales</taxon>
        <taxon>Pseudonocardiaceae</taxon>
        <taxon>Saccharopolyspora</taxon>
    </lineage>
</organism>
<keyword evidence="2" id="KW-1185">Reference proteome</keyword>